<dbReference type="RefSeq" id="WP_214237783.1">
    <property type="nucleotide sequence ID" value="NZ_JABBFR010000017.1"/>
</dbReference>
<dbReference type="EMBL" id="JABBFR010000017">
    <property type="protein sequence ID" value="MBT0725128.1"/>
    <property type="molecule type" value="Genomic_DNA"/>
</dbReference>
<reference evidence="1 2" key="1">
    <citation type="submission" date="2020-04" db="EMBL/GenBank/DDBJ databases">
        <title>Genome sequencing of Rosenbergiella species.</title>
        <authorList>
            <person name="Alvarez-Perez S."/>
            <person name="Lievens B."/>
        </authorList>
    </citation>
    <scope>NUCLEOTIDE SEQUENCE [LARGE SCALE GENOMIC DNA]</scope>
    <source>
        <strain evidence="1 2">S61</strain>
    </source>
</reference>
<accession>A0ABS5T299</accession>
<name>A0ABS5T299_9GAMM</name>
<comment type="caution">
    <text evidence="1">The sequence shown here is derived from an EMBL/GenBank/DDBJ whole genome shotgun (WGS) entry which is preliminary data.</text>
</comment>
<keyword evidence="2" id="KW-1185">Reference proteome</keyword>
<organism evidence="1 2">
    <name type="scientific">Rosenbergiella gaditana</name>
    <dbReference type="NCBI Taxonomy" id="2726987"/>
    <lineage>
        <taxon>Bacteria</taxon>
        <taxon>Pseudomonadati</taxon>
        <taxon>Pseudomonadota</taxon>
        <taxon>Gammaproteobacteria</taxon>
        <taxon>Enterobacterales</taxon>
        <taxon>Erwiniaceae</taxon>
        <taxon>Rosenbergiella</taxon>
    </lineage>
</organism>
<sequence>MERSELEDIAKRQEERVRVEAVIKRANEFAKVFKALKKSIDYASREWLFSATESYIEFAVPCDLLIDVVWLREFNFKRDDENVFHSRVNFSIRGQRAMAQIGYAMLRIGR</sequence>
<evidence type="ECO:0000313" key="2">
    <source>
        <dbReference type="Proteomes" id="UP000790096"/>
    </source>
</evidence>
<gene>
    <name evidence="1" type="ORF">HH682_12020</name>
</gene>
<evidence type="ECO:0000313" key="1">
    <source>
        <dbReference type="EMBL" id="MBT0725128.1"/>
    </source>
</evidence>
<dbReference type="Proteomes" id="UP000790096">
    <property type="component" value="Unassembled WGS sequence"/>
</dbReference>
<protein>
    <submittedName>
        <fullName evidence="1">Uncharacterized protein</fullName>
    </submittedName>
</protein>
<proteinExistence type="predicted"/>